<protein>
    <submittedName>
        <fullName evidence="2">Uncharacterized protein</fullName>
    </submittedName>
</protein>
<feature type="region of interest" description="Disordered" evidence="1">
    <location>
        <begin position="34"/>
        <end position="66"/>
    </location>
</feature>
<dbReference type="AlphaFoldDB" id="A0A2U3EIP1"/>
<dbReference type="Proteomes" id="UP000245956">
    <property type="component" value="Unassembled WGS sequence"/>
</dbReference>
<evidence type="ECO:0000256" key="1">
    <source>
        <dbReference type="SAM" id="MobiDB-lite"/>
    </source>
</evidence>
<gene>
    <name evidence="2" type="ORF">PCL_07709</name>
</gene>
<reference evidence="2 3" key="1">
    <citation type="journal article" date="2016" name="Front. Microbiol.">
        <title>Genome and transcriptome sequences reveal the specific parasitism of the nematophagous Purpureocillium lilacinum 36-1.</title>
        <authorList>
            <person name="Xie J."/>
            <person name="Li S."/>
            <person name="Mo C."/>
            <person name="Xiao X."/>
            <person name="Peng D."/>
            <person name="Wang G."/>
            <person name="Xiao Y."/>
        </authorList>
    </citation>
    <scope>NUCLEOTIDE SEQUENCE [LARGE SCALE GENOMIC DNA]</scope>
    <source>
        <strain evidence="2 3">36-1</strain>
    </source>
</reference>
<evidence type="ECO:0000313" key="2">
    <source>
        <dbReference type="EMBL" id="PWI74395.1"/>
    </source>
</evidence>
<comment type="caution">
    <text evidence="2">The sequence shown here is derived from an EMBL/GenBank/DDBJ whole genome shotgun (WGS) entry which is preliminary data.</text>
</comment>
<accession>A0A2U3EIP1</accession>
<name>A0A2U3EIP1_PURLI</name>
<dbReference type="EMBL" id="LCWV01000003">
    <property type="protein sequence ID" value="PWI74395.1"/>
    <property type="molecule type" value="Genomic_DNA"/>
</dbReference>
<evidence type="ECO:0000313" key="3">
    <source>
        <dbReference type="Proteomes" id="UP000245956"/>
    </source>
</evidence>
<proteinExistence type="predicted"/>
<organism evidence="2 3">
    <name type="scientific">Purpureocillium lilacinum</name>
    <name type="common">Paecilomyces lilacinus</name>
    <dbReference type="NCBI Taxonomy" id="33203"/>
    <lineage>
        <taxon>Eukaryota</taxon>
        <taxon>Fungi</taxon>
        <taxon>Dikarya</taxon>
        <taxon>Ascomycota</taxon>
        <taxon>Pezizomycotina</taxon>
        <taxon>Sordariomycetes</taxon>
        <taxon>Hypocreomycetidae</taxon>
        <taxon>Hypocreales</taxon>
        <taxon>Ophiocordycipitaceae</taxon>
        <taxon>Purpureocillium</taxon>
    </lineage>
</organism>
<sequence length="128" mass="13141">MGMVHARQRASLFAGAGAGAAAAAAAAATGPIIARHGGPSHGDAMATGHATKSREQGGKGSTSHLARRLHRDAVAEACALVGTARQGKAKGIIIIAGLGWLSPWWETLKRRRGVQGGAFVSYRRHRTG</sequence>